<evidence type="ECO:0000256" key="1">
    <source>
        <dbReference type="SAM" id="Phobius"/>
    </source>
</evidence>
<keyword evidence="1" id="KW-0812">Transmembrane</keyword>
<keyword evidence="1" id="KW-1133">Transmembrane helix</keyword>
<evidence type="ECO:0000313" key="2">
    <source>
        <dbReference type="EMBL" id="EEB44288.1"/>
    </source>
</evidence>
<protein>
    <recommendedName>
        <fullName evidence="4">O-antigen polymerase</fullName>
    </recommendedName>
</protein>
<sequence length="122" mass="14251">MYFPISENTFLWGDGMWLDPLGDGYYMHTDAGYMRTILYGGIVNSILIISVYLVGFSFIYSFQGKKKFKLTIFFIATIYFISQIKGDFLLGSSINIKLFFILLSYFSLLNFHKNIFKLIKRE</sequence>
<reference evidence="2 3" key="2">
    <citation type="submission" date="2008-10" db="EMBL/GenBank/DDBJ databases">
        <authorList>
            <person name="Fulton L."/>
            <person name="Clifton S."/>
            <person name="Fulton B."/>
            <person name="Xu J."/>
            <person name="Minx P."/>
            <person name="Pepin K.H."/>
            <person name="Johnson M."/>
            <person name="Bhonagiri V."/>
            <person name="Nash W.E."/>
            <person name="Mardis E.R."/>
            <person name="Wilson R.K."/>
        </authorList>
    </citation>
    <scope>NUCLEOTIDE SEQUENCE [LARGE SCALE GENOMIC DNA]</scope>
    <source>
        <strain evidence="2 3">DSM 30120</strain>
    </source>
</reference>
<name>B6XJT2_9GAMM</name>
<organism evidence="2 3">
    <name type="scientific">Providencia alcalifaciens DSM 30120</name>
    <dbReference type="NCBI Taxonomy" id="520999"/>
    <lineage>
        <taxon>Bacteria</taxon>
        <taxon>Pseudomonadati</taxon>
        <taxon>Pseudomonadota</taxon>
        <taxon>Gammaproteobacteria</taxon>
        <taxon>Enterobacterales</taxon>
        <taxon>Morganellaceae</taxon>
        <taxon>Providencia</taxon>
    </lineage>
</organism>
<comment type="caution">
    <text evidence="2">The sequence shown here is derived from an EMBL/GenBank/DDBJ whole genome shotgun (WGS) entry which is preliminary data.</text>
</comment>
<proteinExistence type="predicted"/>
<dbReference type="AlphaFoldDB" id="B6XJT2"/>
<gene>
    <name evidence="2" type="ORF">PROVALCAL_03639</name>
</gene>
<dbReference type="EMBL" id="ABXW01000070">
    <property type="protein sequence ID" value="EEB44288.1"/>
    <property type="molecule type" value="Genomic_DNA"/>
</dbReference>
<feature type="transmembrane region" description="Helical" evidence="1">
    <location>
        <begin position="37"/>
        <end position="61"/>
    </location>
</feature>
<feature type="transmembrane region" description="Helical" evidence="1">
    <location>
        <begin position="90"/>
        <end position="111"/>
    </location>
</feature>
<feature type="transmembrane region" description="Helical" evidence="1">
    <location>
        <begin position="68"/>
        <end position="84"/>
    </location>
</feature>
<evidence type="ECO:0008006" key="4">
    <source>
        <dbReference type="Google" id="ProtNLM"/>
    </source>
</evidence>
<accession>B6XJT2</accession>
<dbReference type="Proteomes" id="UP000003729">
    <property type="component" value="Unassembled WGS sequence"/>
</dbReference>
<evidence type="ECO:0000313" key="3">
    <source>
        <dbReference type="Proteomes" id="UP000003729"/>
    </source>
</evidence>
<keyword evidence="1" id="KW-0472">Membrane</keyword>
<reference evidence="2 3" key="1">
    <citation type="submission" date="2008-10" db="EMBL/GenBank/DDBJ databases">
        <title>Draft genome sequence of Providencia alcalifaciens (DSM 30120).</title>
        <authorList>
            <person name="Sudarsanam P."/>
            <person name="Ley R."/>
            <person name="Guruge J."/>
            <person name="Turnbaugh P.J."/>
            <person name="Mahowald M."/>
            <person name="Liep D."/>
            <person name="Gordon J."/>
        </authorList>
    </citation>
    <scope>NUCLEOTIDE SEQUENCE [LARGE SCALE GENOMIC DNA]</scope>
    <source>
        <strain evidence="2 3">DSM 30120</strain>
    </source>
</reference>